<dbReference type="AlphaFoldDB" id="A0A3N4JVL8"/>
<evidence type="ECO:0000313" key="2">
    <source>
        <dbReference type="Proteomes" id="UP000276215"/>
    </source>
</evidence>
<proteinExistence type="predicted"/>
<keyword evidence="2" id="KW-1185">Reference proteome</keyword>
<feature type="non-terminal residue" evidence="1">
    <location>
        <position position="51"/>
    </location>
</feature>
<name>A0A3N4JVL8_9PEZI</name>
<gene>
    <name evidence="1" type="ORF">L873DRAFT_1809195</name>
</gene>
<accession>A0A3N4JVL8</accession>
<dbReference type="EMBL" id="ML120401">
    <property type="protein sequence ID" value="RPA97764.1"/>
    <property type="molecule type" value="Genomic_DNA"/>
</dbReference>
<protein>
    <submittedName>
        <fullName evidence="1">Uncharacterized protein</fullName>
    </submittedName>
</protein>
<dbReference type="Proteomes" id="UP000276215">
    <property type="component" value="Unassembled WGS sequence"/>
</dbReference>
<organism evidence="1 2">
    <name type="scientific">Choiromyces venosus 120613-1</name>
    <dbReference type="NCBI Taxonomy" id="1336337"/>
    <lineage>
        <taxon>Eukaryota</taxon>
        <taxon>Fungi</taxon>
        <taxon>Dikarya</taxon>
        <taxon>Ascomycota</taxon>
        <taxon>Pezizomycotina</taxon>
        <taxon>Pezizomycetes</taxon>
        <taxon>Pezizales</taxon>
        <taxon>Tuberaceae</taxon>
        <taxon>Choiromyces</taxon>
    </lineage>
</organism>
<reference evidence="1 2" key="1">
    <citation type="journal article" date="2018" name="Nat. Ecol. Evol.">
        <title>Pezizomycetes genomes reveal the molecular basis of ectomycorrhizal truffle lifestyle.</title>
        <authorList>
            <person name="Murat C."/>
            <person name="Payen T."/>
            <person name="Noel B."/>
            <person name="Kuo A."/>
            <person name="Morin E."/>
            <person name="Chen J."/>
            <person name="Kohler A."/>
            <person name="Krizsan K."/>
            <person name="Balestrini R."/>
            <person name="Da Silva C."/>
            <person name="Montanini B."/>
            <person name="Hainaut M."/>
            <person name="Levati E."/>
            <person name="Barry K.W."/>
            <person name="Belfiori B."/>
            <person name="Cichocki N."/>
            <person name="Clum A."/>
            <person name="Dockter R.B."/>
            <person name="Fauchery L."/>
            <person name="Guy J."/>
            <person name="Iotti M."/>
            <person name="Le Tacon F."/>
            <person name="Lindquist E.A."/>
            <person name="Lipzen A."/>
            <person name="Malagnac F."/>
            <person name="Mello A."/>
            <person name="Molinier V."/>
            <person name="Miyauchi S."/>
            <person name="Poulain J."/>
            <person name="Riccioni C."/>
            <person name="Rubini A."/>
            <person name="Sitrit Y."/>
            <person name="Splivallo R."/>
            <person name="Traeger S."/>
            <person name="Wang M."/>
            <person name="Zifcakova L."/>
            <person name="Wipf D."/>
            <person name="Zambonelli A."/>
            <person name="Paolocci F."/>
            <person name="Nowrousian M."/>
            <person name="Ottonello S."/>
            <person name="Baldrian P."/>
            <person name="Spatafora J.W."/>
            <person name="Henrissat B."/>
            <person name="Nagy L.G."/>
            <person name="Aury J.M."/>
            <person name="Wincker P."/>
            <person name="Grigoriev I.V."/>
            <person name="Bonfante P."/>
            <person name="Martin F.M."/>
        </authorList>
    </citation>
    <scope>NUCLEOTIDE SEQUENCE [LARGE SCALE GENOMIC DNA]</scope>
    <source>
        <strain evidence="1 2">120613-1</strain>
    </source>
</reference>
<sequence>MQAHFPVSLLFSVHSVRFFFNPYNSLDALMRRMGKVRRGVEFNSVQGCVGW</sequence>
<evidence type="ECO:0000313" key="1">
    <source>
        <dbReference type="EMBL" id="RPA97764.1"/>
    </source>
</evidence>